<dbReference type="GO" id="GO:0009295">
    <property type="term" value="C:nucleoid"/>
    <property type="evidence" value="ECO:0007669"/>
    <property type="project" value="TreeGrafter"/>
</dbReference>
<dbReference type="InterPro" id="IPR011344">
    <property type="entry name" value="ssDNA-bd"/>
</dbReference>
<dbReference type="PANTHER" id="PTHR10302:SF0">
    <property type="entry name" value="SINGLE-STRANDED DNA-BINDING PROTEIN, MITOCHONDRIAL"/>
    <property type="match status" value="1"/>
</dbReference>
<sequence>MLLTTVSPLAKRVVTPAFGSVRTLVNKVSILGHVGQDAEINGMPERTRVSFSVATSTTRKDAEGVFHQTTQWHRIISWNQKKNGYLAERVKKGDLVYVEGPIQYNTYTGKDGIERQSTEIHLSTSVEQIQQFPVRVNERE</sequence>
<proteinExistence type="predicted"/>
<gene>
    <name evidence="3" type="ORF">BGZ65_011956</name>
</gene>
<protein>
    <recommendedName>
        <fullName evidence="5">Single-stranded DNA-binding protein</fullName>
    </recommendedName>
</protein>
<evidence type="ECO:0008006" key="5">
    <source>
        <dbReference type="Google" id="ProtNLM"/>
    </source>
</evidence>
<dbReference type="Gene3D" id="2.40.50.140">
    <property type="entry name" value="Nucleic acid-binding proteins"/>
    <property type="match status" value="1"/>
</dbReference>
<dbReference type="GO" id="GO:0006260">
    <property type="term" value="P:DNA replication"/>
    <property type="evidence" value="ECO:0007669"/>
    <property type="project" value="InterPro"/>
</dbReference>
<dbReference type="InterPro" id="IPR012340">
    <property type="entry name" value="NA-bd_OB-fold"/>
</dbReference>
<dbReference type="AlphaFoldDB" id="A0A9P6SUK4"/>
<evidence type="ECO:0000313" key="3">
    <source>
        <dbReference type="EMBL" id="KAG0005119.1"/>
    </source>
</evidence>
<evidence type="ECO:0000256" key="1">
    <source>
        <dbReference type="ARBA" id="ARBA00023125"/>
    </source>
</evidence>
<dbReference type="OrthoDB" id="1078367at2759"/>
<dbReference type="PROSITE" id="PS50935">
    <property type="entry name" value="SSB"/>
    <property type="match status" value="1"/>
</dbReference>
<name>A0A9P6SUK4_9FUNG</name>
<keyword evidence="4" id="KW-1185">Reference proteome</keyword>
<evidence type="ECO:0000313" key="4">
    <source>
        <dbReference type="Proteomes" id="UP000749646"/>
    </source>
</evidence>
<dbReference type="InterPro" id="IPR000424">
    <property type="entry name" value="Primosome_PriB/ssb"/>
</dbReference>
<evidence type="ECO:0000256" key="2">
    <source>
        <dbReference type="PROSITE-ProRule" id="PRU00252"/>
    </source>
</evidence>
<dbReference type="GO" id="GO:0003697">
    <property type="term" value="F:single-stranded DNA binding"/>
    <property type="evidence" value="ECO:0007669"/>
    <property type="project" value="InterPro"/>
</dbReference>
<accession>A0A9P6SUK4</accession>
<dbReference type="NCBIfam" id="TIGR00621">
    <property type="entry name" value="ssb"/>
    <property type="match status" value="1"/>
</dbReference>
<dbReference type="CDD" id="cd04496">
    <property type="entry name" value="SSB_OBF"/>
    <property type="match status" value="1"/>
</dbReference>
<dbReference type="Pfam" id="PF00436">
    <property type="entry name" value="SSB"/>
    <property type="match status" value="1"/>
</dbReference>
<organism evidence="3 4">
    <name type="scientific">Modicella reniformis</name>
    <dbReference type="NCBI Taxonomy" id="1440133"/>
    <lineage>
        <taxon>Eukaryota</taxon>
        <taxon>Fungi</taxon>
        <taxon>Fungi incertae sedis</taxon>
        <taxon>Mucoromycota</taxon>
        <taxon>Mortierellomycotina</taxon>
        <taxon>Mortierellomycetes</taxon>
        <taxon>Mortierellales</taxon>
        <taxon>Mortierellaceae</taxon>
        <taxon>Modicella</taxon>
    </lineage>
</organism>
<dbReference type="Proteomes" id="UP000749646">
    <property type="component" value="Unassembled WGS sequence"/>
</dbReference>
<comment type="caution">
    <text evidence="3">The sequence shown here is derived from an EMBL/GenBank/DDBJ whole genome shotgun (WGS) entry which is preliminary data.</text>
</comment>
<dbReference type="SUPFAM" id="SSF50249">
    <property type="entry name" value="Nucleic acid-binding proteins"/>
    <property type="match status" value="1"/>
</dbReference>
<dbReference type="PANTHER" id="PTHR10302">
    <property type="entry name" value="SINGLE-STRANDED DNA-BINDING PROTEIN"/>
    <property type="match status" value="1"/>
</dbReference>
<reference evidence="3" key="1">
    <citation type="journal article" date="2020" name="Fungal Divers.">
        <title>Resolving the Mortierellaceae phylogeny through synthesis of multi-gene phylogenetics and phylogenomics.</title>
        <authorList>
            <person name="Vandepol N."/>
            <person name="Liber J."/>
            <person name="Desiro A."/>
            <person name="Na H."/>
            <person name="Kennedy M."/>
            <person name="Barry K."/>
            <person name="Grigoriev I.V."/>
            <person name="Miller A.N."/>
            <person name="O'Donnell K."/>
            <person name="Stajich J.E."/>
            <person name="Bonito G."/>
        </authorList>
    </citation>
    <scope>NUCLEOTIDE SEQUENCE</scope>
    <source>
        <strain evidence="3">MES-2147</strain>
    </source>
</reference>
<dbReference type="EMBL" id="JAAAHW010000211">
    <property type="protein sequence ID" value="KAG0005119.1"/>
    <property type="molecule type" value="Genomic_DNA"/>
</dbReference>
<keyword evidence="1 2" id="KW-0238">DNA-binding</keyword>